<evidence type="ECO:0000313" key="2">
    <source>
        <dbReference type="EMBL" id="OGH94955.1"/>
    </source>
</evidence>
<dbReference type="InterPro" id="IPR001296">
    <property type="entry name" value="Glyco_trans_1"/>
</dbReference>
<gene>
    <name evidence="2" type="ORF">A2538_04680</name>
</gene>
<reference evidence="2 3" key="1">
    <citation type="journal article" date="2016" name="Nat. Commun.">
        <title>Thousands of microbial genomes shed light on interconnected biogeochemical processes in an aquifer system.</title>
        <authorList>
            <person name="Anantharaman K."/>
            <person name="Brown C.T."/>
            <person name="Hug L.A."/>
            <person name="Sharon I."/>
            <person name="Castelle C.J."/>
            <person name="Probst A.J."/>
            <person name="Thomas B.C."/>
            <person name="Singh A."/>
            <person name="Wilkins M.J."/>
            <person name="Karaoz U."/>
            <person name="Brodie E.L."/>
            <person name="Williams K.H."/>
            <person name="Hubbard S.S."/>
            <person name="Banfield J.F."/>
        </authorList>
    </citation>
    <scope>NUCLEOTIDE SEQUENCE [LARGE SCALE GENOMIC DNA]</scope>
</reference>
<accession>A0A1F6PFK6</accession>
<dbReference type="SUPFAM" id="SSF53756">
    <property type="entry name" value="UDP-Glycosyltransferase/glycogen phosphorylase"/>
    <property type="match status" value="1"/>
</dbReference>
<dbReference type="Gene3D" id="3.40.50.2000">
    <property type="entry name" value="Glycogen Phosphorylase B"/>
    <property type="match status" value="1"/>
</dbReference>
<dbReference type="Pfam" id="PF00534">
    <property type="entry name" value="Glycos_transf_1"/>
    <property type="match status" value="1"/>
</dbReference>
<dbReference type="EMBL" id="MFRE01000005">
    <property type="protein sequence ID" value="OGH94955.1"/>
    <property type="molecule type" value="Genomic_DNA"/>
</dbReference>
<evidence type="ECO:0000259" key="1">
    <source>
        <dbReference type="Pfam" id="PF00534"/>
    </source>
</evidence>
<name>A0A1F6PFK6_9BACT</name>
<dbReference type="Proteomes" id="UP000178254">
    <property type="component" value="Unassembled WGS sequence"/>
</dbReference>
<proteinExistence type="predicted"/>
<dbReference type="STRING" id="1798709.A2538_04680"/>
<evidence type="ECO:0000313" key="3">
    <source>
        <dbReference type="Proteomes" id="UP000178254"/>
    </source>
</evidence>
<dbReference type="GO" id="GO:0016757">
    <property type="term" value="F:glycosyltransferase activity"/>
    <property type="evidence" value="ECO:0007669"/>
    <property type="project" value="InterPro"/>
</dbReference>
<sequence length="350" mass="40597">MKKSVKVKIIGRDWVNWSIDKDRKNLCSFLSDLKGVKLSSSYIFSDIYFFVWYEQVFSLKFFFVRLLKKFFHKKIVAVITNDCRDDINKINHFKGLVDLFIAPSQAVSDFLTANNWPNIKIPFYVSPAEFYRLSLTKLALCERLKIDYSLVKDKILIGSFQRDSLGKNLLLPKWQKNPDLLVKILSGLPREKFILILAGPRRHYLVKECERQSIPYIFVGESQCFAAGKDDVLVNNLSIEKINWLYNLIDLYLVTSASEGGPKAILESSLCQTMIFSTPVGLAPDFLHPFSLFDSGDYSKISEYILNCFDGKMKQTEYIKYNFEKVLSVMENNHYQDLIINIFFKLNIIL</sequence>
<organism evidence="2 3">
    <name type="scientific">Candidatus Magasanikbacteria bacterium RIFOXYD2_FULL_41_14</name>
    <dbReference type="NCBI Taxonomy" id="1798709"/>
    <lineage>
        <taxon>Bacteria</taxon>
        <taxon>Candidatus Magasanikiibacteriota</taxon>
    </lineage>
</organism>
<feature type="domain" description="Glycosyl transferase family 1" evidence="1">
    <location>
        <begin position="174"/>
        <end position="322"/>
    </location>
</feature>
<dbReference type="AlphaFoldDB" id="A0A1F6PFK6"/>
<comment type="caution">
    <text evidence="2">The sequence shown here is derived from an EMBL/GenBank/DDBJ whole genome shotgun (WGS) entry which is preliminary data.</text>
</comment>
<protein>
    <recommendedName>
        <fullName evidence="1">Glycosyl transferase family 1 domain-containing protein</fullName>
    </recommendedName>
</protein>